<dbReference type="OrthoDB" id="226716at2"/>
<keyword evidence="2" id="KW-0812">Transmembrane</keyword>
<organism evidence="4 5">
    <name type="scientific">Alienimonas californiensis</name>
    <dbReference type="NCBI Taxonomy" id="2527989"/>
    <lineage>
        <taxon>Bacteria</taxon>
        <taxon>Pseudomonadati</taxon>
        <taxon>Planctomycetota</taxon>
        <taxon>Planctomycetia</taxon>
        <taxon>Planctomycetales</taxon>
        <taxon>Planctomycetaceae</taxon>
        <taxon>Alienimonas</taxon>
    </lineage>
</organism>
<feature type="domain" description="FecR protein" evidence="3">
    <location>
        <begin position="169"/>
        <end position="253"/>
    </location>
</feature>
<dbReference type="InterPro" id="IPR006860">
    <property type="entry name" value="FecR"/>
</dbReference>
<dbReference type="EMBL" id="CP036265">
    <property type="protein sequence ID" value="QDT18223.1"/>
    <property type="molecule type" value="Genomic_DNA"/>
</dbReference>
<feature type="transmembrane region" description="Helical" evidence="2">
    <location>
        <begin position="91"/>
        <end position="112"/>
    </location>
</feature>
<keyword evidence="5" id="KW-1185">Reference proteome</keyword>
<dbReference type="Gene3D" id="2.60.120.1440">
    <property type="match status" value="1"/>
</dbReference>
<evidence type="ECO:0000256" key="2">
    <source>
        <dbReference type="SAM" id="Phobius"/>
    </source>
</evidence>
<dbReference type="GO" id="GO:0016989">
    <property type="term" value="F:sigma factor antagonist activity"/>
    <property type="evidence" value="ECO:0007669"/>
    <property type="project" value="TreeGrafter"/>
</dbReference>
<dbReference type="Proteomes" id="UP000318741">
    <property type="component" value="Chromosome"/>
</dbReference>
<reference evidence="4 5" key="1">
    <citation type="submission" date="2019-02" db="EMBL/GenBank/DDBJ databases">
        <title>Deep-cultivation of Planctomycetes and their phenomic and genomic characterization uncovers novel biology.</title>
        <authorList>
            <person name="Wiegand S."/>
            <person name="Jogler M."/>
            <person name="Boedeker C."/>
            <person name="Pinto D."/>
            <person name="Vollmers J."/>
            <person name="Rivas-Marin E."/>
            <person name="Kohn T."/>
            <person name="Peeters S.H."/>
            <person name="Heuer A."/>
            <person name="Rast P."/>
            <person name="Oberbeckmann S."/>
            <person name="Bunk B."/>
            <person name="Jeske O."/>
            <person name="Meyerdierks A."/>
            <person name="Storesund J.E."/>
            <person name="Kallscheuer N."/>
            <person name="Luecker S."/>
            <person name="Lage O.M."/>
            <person name="Pohl T."/>
            <person name="Merkel B.J."/>
            <person name="Hornburger P."/>
            <person name="Mueller R.-W."/>
            <person name="Bruemmer F."/>
            <person name="Labrenz M."/>
            <person name="Spormann A.M."/>
            <person name="Op den Camp H."/>
            <person name="Overmann J."/>
            <person name="Amann R."/>
            <person name="Jetten M.S.M."/>
            <person name="Mascher T."/>
            <person name="Medema M.H."/>
            <person name="Devos D.P."/>
            <person name="Kaster A.-K."/>
            <person name="Ovreas L."/>
            <person name="Rohde M."/>
            <person name="Galperin M.Y."/>
            <person name="Jogler C."/>
        </authorList>
    </citation>
    <scope>NUCLEOTIDE SEQUENCE [LARGE SCALE GENOMIC DNA]</scope>
    <source>
        <strain evidence="4 5">CA12</strain>
    </source>
</reference>
<name>A0A517PFQ7_9PLAN</name>
<evidence type="ECO:0000313" key="5">
    <source>
        <dbReference type="Proteomes" id="UP000318741"/>
    </source>
</evidence>
<evidence type="ECO:0000259" key="3">
    <source>
        <dbReference type="Pfam" id="PF04773"/>
    </source>
</evidence>
<dbReference type="PANTHER" id="PTHR30273:SF2">
    <property type="entry name" value="PROTEIN FECR"/>
    <property type="match status" value="1"/>
</dbReference>
<dbReference type="AlphaFoldDB" id="A0A517PFQ7"/>
<keyword evidence="2" id="KW-0472">Membrane</keyword>
<keyword evidence="2" id="KW-1133">Transmembrane helix</keyword>
<feature type="region of interest" description="Disordered" evidence="1">
    <location>
        <begin position="547"/>
        <end position="568"/>
    </location>
</feature>
<evidence type="ECO:0000313" key="4">
    <source>
        <dbReference type="EMBL" id="QDT18223.1"/>
    </source>
</evidence>
<gene>
    <name evidence="4" type="ORF">CA12_43640</name>
</gene>
<dbReference type="KEGG" id="acaf:CA12_43640"/>
<evidence type="ECO:0000256" key="1">
    <source>
        <dbReference type="SAM" id="MobiDB-lite"/>
    </source>
</evidence>
<accession>A0A517PFQ7</accession>
<dbReference type="InterPro" id="IPR012373">
    <property type="entry name" value="Ferrdict_sens_TM"/>
</dbReference>
<proteinExistence type="predicted"/>
<dbReference type="Pfam" id="PF04773">
    <property type="entry name" value="FecR"/>
    <property type="match status" value="1"/>
</dbReference>
<protein>
    <submittedName>
        <fullName evidence="4">FecR protein</fullName>
    </submittedName>
</protein>
<sequence precursor="true">MSETLTNPTPAELREFDALCDAVFDGAASAEQVARLEGFVLNSPVLRRRYVELADQEATLAWGDGELAPLRIGEAVEAASPPPPDRPRRRLWPWVAVHTALVACAAALWVFVTEQIARETAPISAATAPAPPAAVWAASAGAELFGEAAPTIGAAAPVGREQALLRGWVRLRFADGAEAVLEGPAVFEVAAADRLILKAGRCSVHAPDGAEGFRVDTPDGQVLDLGTRFAVRVREGDGEADGGTEVHVVEGAAELHCVSRSDGTESPDRLVTGQARRLTAVGGAGKGPLAFDPAVYREILPDRVIAYDAQTDPHDATRLTALTVQRAGETLSYPAADLIPSVVTAFHAPEGGYPYAVPSGADGSLGRWLTEPFLLNAGHINPGGSREPLTGDPVLDGPNRTPGLAMRFTTPVTNAPGPDLVLFDIQSVVDPPDGDAFHLSPVEFRPGLRSITVRRYDLTVGDPGSTVVAPFVLPKPDPAAAVGPTLDAVRLTDETPRLVPSLGFTANAVVVDLSDLGYAAGETADALFVQDARDDPKYIDPTLIVGLPADPPRIPASSSHPRPRRDTP</sequence>
<dbReference type="RefSeq" id="WP_145361182.1">
    <property type="nucleotide sequence ID" value="NZ_CP036265.1"/>
</dbReference>
<dbReference type="PANTHER" id="PTHR30273">
    <property type="entry name" value="PERIPLASMIC SIGNAL SENSOR AND SIGMA FACTOR ACTIVATOR FECR-RELATED"/>
    <property type="match status" value="1"/>
</dbReference>